<name>A0A448BQA4_PSEFL</name>
<dbReference type="EC" id="2.1.1.79" evidence="9"/>
<keyword evidence="5" id="KW-0443">Lipid metabolism</keyword>
<dbReference type="InterPro" id="IPR006694">
    <property type="entry name" value="Fatty_acid_hydroxylase"/>
</dbReference>
<dbReference type="AlphaFoldDB" id="A0A448BQA4"/>
<dbReference type="Proteomes" id="UP000278078">
    <property type="component" value="Chromosome"/>
</dbReference>
<dbReference type="Pfam" id="PF02353">
    <property type="entry name" value="CMAS"/>
    <property type="match status" value="1"/>
</dbReference>
<feature type="region of interest" description="Disordered" evidence="6">
    <location>
        <begin position="643"/>
        <end position="672"/>
    </location>
</feature>
<keyword evidence="2 9" id="KW-0489">Methyltransferase</keyword>
<feature type="transmembrane region" description="Helical" evidence="7">
    <location>
        <begin position="117"/>
        <end position="136"/>
    </location>
</feature>
<evidence type="ECO:0000313" key="10">
    <source>
        <dbReference type="Proteomes" id="UP000278078"/>
    </source>
</evidence>
<dbReference type="InterPro" id="IPR029063">
    <property type="entry name" value="SAM-dependent_MTases_sf"/>
</dbReference>
<dbReference type="GO" id="GO:0008825">
    <property type="term" value="F:cyclopropane-fatty-acyl-phospholipid synthase activity"/>
    <property type="evidence" value="ECO:0007669"/>
    <property type="project" value="UniProtKB-EC"/>
</dbReference>
<feature type="transmembrane region" description="Helical" evidence="7">
    <location>
        <begin position="17"/>
        <end position="37"/>
    </location>
</feature>
<dbReference type="EMBL" id="LR134300">
    <property type="protein sequence ID" value="VEE47506.1"/>
    <property type="molecule type" value="Genomic_DNA"/>
</dbReference>
<evidence type="ECO:0000259" key="8">
    <source>
        <dbReference type="Pfam" id="PF04116"/>
    </source>
</evidence>
<dbReference type="GO" id="GO:0016491">
    <property type="term" value="F:oxidoreductase activity"/>
    <property type="evidence" value="ECO:0007669"/>
    <property type="project" value="InterPro"/>
</dbReference>
<evidence type="ECO:0000256" key="4">
    <source>
        <dbReference type="ARBA" id="ARBA00022691"/>
    </source>
</evidence>
<sequence length="672" mass="75479">MPLFKLEHSKLVHRTDIAFYVVGVLVLAVWLGLFCPAELRLECLLLAALGLVAWSLLEYLLHRFVLHGLSPFRQWHQSHHQRPGALIGLSTLSSAALFIGLVYLPALLALGPWRGSSLALGIMSGYLAYILTHHAVHHFDHSGNAWLARRQLCHHLHHSALWQAGHFGVTSAFWDRLFASDRLPPRTASGKWRNVAEITTRHARSLSARKSSKLLGQLFRGTSSRMNARLWDGTLLQLGPTAGTQAPFTLVYRHADGVQKMILSNSDPQRLAEAYFRDDFDIEGDLFAALALREHMQTQRKVWHRRARLLFGAIMLPSSVTTESDRQKGFLRQQITTGMHSDAEKPDATTFRYDLSNAFYGLWLDPAMVYSCGYFEQIDDSLEQAQRAKLELICRKLQLHPGEHLLDIGCGWGALILHAAQYHRVHAHGITLSREQLALARERIDAAGLQALVTVECCDYRDLKGQQVYDKIASVGLSEHLGPDNLPLFFDTVHRLLKDSGLFLNQGITQCPDGGQRTASARLINRYLFTDGQPDTLGSLVRRMEQAQLEVTDVESLRRHYGLTLRLWVSRLEQRQGLAVEYVGEPTYRAWRLLMAASALVFEAGELGVFQIVTSRHNGAPSSLPLTRRPLYRDDCSIQRLSEAVDATPSAHPPRANADRPGRSRPCSVPRK</sequence>
<evidence type="ECO:0000256" key="5">
    <source>
        <dbReference type="ARBA" id="ARBA00023098"/>
    </source>
</evidence>
<evidence type="ECO:0000256" key="7">
    <source>
        <dbReference type="SAM" id="Phobius"/>
    </source>
</evidence>
<feature type="transmembrane region" description="Helical" evidence="7">
    <location>
        <begin position="44"/>
        <end position="65"/>
    </location>
</feature>
<gene>
    <name evidence="9" type="primary">cfa_1</name>
    <name evidence="9" type="ORF">NCTC10783_03391</name>
</gene>
<reference evidence="9 10" key="1">
    <citation type="submission" date="2018-12" db="EMBL/GenBank/DDBJ databases">
        <authorList>
            <consortium name="Pathogen Informatics"/>
        </authorList>
    </citation>
    <scope>NUCLEOTIDE SEQUENCE [LARGE SCALE GENOMIC DNA]</scope>
    <source>
        <strain evidence="9 10">NCTC10783</strain>
    </source>
</reference>
<evidence type="ECO:0000256" key="1">
    <source>
        <dbReference type="ARBA" id="ARBA00010815"/>
    </source>
</evidence>
<dbReference type="Gene3D" id="3.40.50.150">
    <property type="entry name" value="Vaccinia Virus protein VP39"/>
    <property type="match status" value="1"/>
</dbReference>
<dbReference type="SUPFAM" id="SSF53335">
    <property type="entry name" value="S-adenosyl-L-methionine-dependent methyltransferases"/>
    <property type="match status" value="1"/>
</dbReference>
<dbReference type="InterPro" id="IPR050723">
    <property type="entry name" value="CFA/CMAS"/>
</dbReference>
<dbReference type="Pfam" id="PF04116">
    <property type="entry name" value="FA_hydroxylase"/>
    <property type="match status" value="1"/>
</dbReference>
<dbReference type="GO" id="GO:0032259">
    <property type="term" value="P:methylation"/>
    <property type="evidence" value="ECO:0007669"/>
    <property type="project" value="UniProtKB-KW"/>
</dbReference>
<dbReference type="CDD" id="cd02440">
    <property type="entry name" value="AdoMet_MTases"/>
    <property type="match status" value="1"/>
</dbReference>
<dbReference type="GO" id="GO:0005506">
    <property type="term" value="F:iron ion binding"/>
    <property type="evidence" value="ECO:0007669"/>
    <property type="project" value="InterPro"/>
</dbReference>
<comment type="similarity">
    <text evidence="1">Belongs to the CFA/CMAS family.</text>
</comment>
<evidence type="ECO:0000256" key="6">
    <source>
        <dbReference type="SAM" id="MobiDB-lite"/>
    </source>
</evidence>
<organism evidence="9 10">
    <name type="scientific">Pseudomonas fluorescens</name>
    <dbReference type="NCBI Taxonomy" id="294"/>
    <lineage>
        <taxon>Bacteria</taxon>
        <taxon>Pseudomonadati</taxon>
        <taxon>Pseudomonadota</taxon>
        <taxon>Gammaproteobacteria</taxon>
        <taxon>Pseudomonadales</taxon>
        <taxon>Pseudomonadaceae</taxon>
        <taxon>Pseudomonas</taxon>
    </lineage>
</organism>
<proteinExistence type="inferred from homology"/>
<dbReference type="PANTHER" id="PTHR43667:SF1">
    <property type="entry name" value="CYCLOPROPANE-FATTY-ACYL-PHOSPHOLIPID SYNTHASE"/>
    <property type="match status" value="1"/>
</dbReference>
<accession>A0A448BQA4</accession>
<evidence type="ECO:0000256" key="3">
    <source>
        <dbReference type="ARBA" id="ARBA00022679"/>
    </source>
</evidence>
<protein>
    <submittedName>
        <fullName evidence="9">SAM-dependent methlyltransferase</fullName>
        <ecNumber evidence="9">2.1.1.79</ecNumber>
    </submittedName>
</protein>
<keyword evidence="7" id="KW-1133">Transmembrane helix</keyword>
<feature type="transmembrane region" description="Helical" evidence="7">
    <location>
        <begin position="85"/>
        <end position="110"/>
    </location>
</feature>
<evidence type="ECO:0000313" key="9">
    <source>
        <dbReference type="EMBL" id="VEE47506.1"/>
    </source>
</evidence>
<keyword evidence="3 9" id="KW-0808">Transferase</keyword>
<feature type="domain" description="Fatty acid hydroxylase" evidence="8">
    <location>
        <begin position="48"/>
        <end position="179"/>
    </location>
</feature>
<dbReference type="GO" id="GO:0008610">
    <property type="term" value="P:lipid biosynthetic process"/>
    <property type="evidence" value="ECO:0007669"/>
    <property type="project" value="InterPro"/>
</dbReference>
<evidence type="ECO:0000256" key="2">
    <source>
        <dbReference type="ARBA" id="ARBA00022603"/>
    </source>
</evidence>
<keyword evidence="7" id="KW-0472">Membrane</keyword>
<keyword evidence="7" id="KW-0812">Transmembrane</keyword>
<keyword evidence="4" id="KW-0949">S-adenosyl-L-methionine</keyword>
<dbReference type="PANTHER" id="PTHR43667">
    <property type="entry name" value="CYCLOPROPANE-FATTY-ACYL-PHOSPHOLIPID SYNTHASE"/>
    <property type="match status" value="1"/>
</dbReference>